<keyword evidence="6" id="KW-0029">Amino-acid transport</keyword>
<feature type="region of interest" description="Disordered" evidence="8">
    <location>
        <begin position="322"/>
        <end position="382"/>
    </location>
</feature>
<keyword evidence="5" id="KW-1278">Translocase</keyword>
<evidence type="ECO:0000256" key="1">
    <source>
        <dbReference type="ARBA" id="ARBA00022448"/>
    </source>
</evidence>
<dbReference type="Gene3D" id="3.40.50.300">
    <property type="entry name" value="P-loop containing nucleotide triphosphate hydrolases"/>
    <property type="match status" value="1"/>
</dbReference>
<dbReference type="GO" id="GO:0005524">
    <property type="term" value="F:ATP binding"/>
    <property type="evidence" value="ECO:0007669"/>
    <property type="project" value="UniProtKB-KW"/>
</dbReference>
<keyword evidence="7" id="KW-0472">Membrane</keyword>
<dbReference type="PANTHER" id="PTHR43166">
    <property type="entry name" value="AMINO ACID IMPORT ATP-BINDING PROTEIN"/>
    <property type="match status" value="1"/>
</dbReference>
<accession>A0A2C8ZW12</accession>
<dbReference type="InterPro" id="IPR027417">
    <property type="entry name" value="P-loop_NTPase"/>
</dbReference>
<keyword evidence="4" id="KW-0067">ATP-binding</keyword>
<feature type="compositionally biased region" description="Low complexity" evidence="8">
    <location>
        <begin position="345"/>
        <end position="382"/>
    </location>
</feature>
<dbReference type="GO" id="GO:0016887">
    <property type="term" value="F:ATP hydrolysis activity"/>
    <property type="evidence" value="ECO:0007669"/>
    <property type="project" value="InterPro"/>
</dbReference>
<dbReference type="RefSeq" id="WP_097061220.1">
    <property type="nucleotide sequence ID" value="NZ_BMLC01000003.1"/>
</dbReference>
<dbReference type="AlphaFoldDB" id="A0A2C8ZW12"/>
<name>A0A2C8ZW12_9MICO</name>
<dbReference type="InterPro" id="IPR003439">
    <property type="entry name" value="ABC_transporter-like_ATP-bd"/>
</dbReference>
<evidence type="ECO:0000256" key="3">
    <source>
        <dbReference type="ARBA" id="ARBA00022741"/>
    </source>
</evidence>
<keyword evidence="2" id="KW-1003">Cell membrane</keyword>
<organism evidence="10 11">
    <name type="scientific">Salinibacterium xinjiangense</name>
    <dbReference type="NCBI Taxonomy" id="386302"/>
    <lineage>
        <taxon>Bacteria</taxon>
        <taxon>Bacillati</taxon>
        <taxon>Actinomycetota</taxon>
        <taxon>Actinomycetes</taxon>
        <taxon>Micrococcales</taxon>
        <taxon>Microbacteriaceae</taxon>
        <taxon>Salinibacterium</taxon>
    </lineage>
</organism>
<dbReference type="Proteomes" id="UP000219440">
    <property type="component" value="Unassembled WGS sequence"/>
</dbReference>
<evidence type="ECO:0000259" key="9">
    <source>
        <dbReference type="PROSITE" id="PS50893"/>
    </source>
</evidence>
<dbReference type="PROSITE" id="PS00211">
    <property type="entry name" value="ABC_TRANSPORTER_1"/>
    <property type="match status" value="1"/>
</dbReference>
<protein>
    <submittedName>
        <fullName evidence="10">ABC-type methionine transport system, ATPase component</fullName>
    </submittedName>
</protein>
<keyword evidence="11" id="KW-1185">Reference proteome</keyword>
<proteinExistence type="predicted"/>
<evidence type="ECO:0000313" key="10">
    <source>
        <dbReference type="EMBL" id="SOE70150.1"/>
    </source>
</evidence>
<sequence length="382" mass="40259">MISIEQLTKVYGHGDKATVVLDRLDFRVDAGEIFAVVGPSGAGKSTLAQCVNLLERPTSGSVLVNGENLSQLGERQLRAARRRIGTIFQSDGLYSRRTAAQNVALPLEYLGVTTAEAKRRVAELLDRVGLSDRAGHYPHQLSGGQRQRVGIARALALRPQVLLSDEATSGLDPESTASIVSLLKELRDDLDLSILFITHEMDTVLQVADAVARLDHGHIVESGRIVDLLRDPASALGRALRPARPHATPQLGETHWFVSYTSGAVPADWVLRLASELDAPVSVLGASIETVAGQTVGHASIGVRAVDPALLIETARRLGLDARPVPEDPEAAALADRSAEESSRTSDGGRSTSADASAPAAAGDTAPAASISSTAPALERVV</sequence>
<dbReference type="InterPro" id="IPR017871">
    <property type="entry name" value="ABC_transporter-like_CS"/>
</dbReference>
<dbReference type="InterPro" id="IPR050086">
    <property type="entry name" value="MetN_ABC_transporter-like"/>
</dbReference>
<dbReference type="PROSITE" id="PS50893">
    <property type="entry name" value="ABC_TRANSPORTER_2"/>
    <property type="match status" value="1"/>
</dbReference>
<dbReference type="GO" id="GO:0006865">
    <property type="term" value="P:amino acid transport"/>
    <property type="evidence" value="ECO:0007669"/>
    <property type="project" value="UniProtKB-KW"/>
</dbReference>
<keyword evidence="1" id="KW-0813">Transport</keyword>
<dbReference type="InterPro" id="IPR003593">
    <property type="entry name" value="AAA+_ATPase"/>
</dbReference>
<dbReference type="SMART" id="SM00382">
    <property type="entry name" value="AAA"/>
    <property type="match status" value="1"/>
</dbReference>
<evidence type="ECO:0000256" key="7">
    <source>
        <dbReference type="ARBA" id="ARBA00023136"/>
    </source>
</evidence>
<evidence type="ECO:0000256" key="2">
    <source>
        <dbReference type="ARBA" id="ARBA00022475"/>
    </source>
</evidence>
<reference evidence="10 11" key="1">
    <citation type="submission" date="2017-09" db="EMBL/GenBank/DDBJ databases">
        <authorList>
            <person name="Ehlers B."/>
            <person name="Leendertz F.H."/>
        </authorList>
    </citation>
    <scope>NUCLEOTIDE SEQUENCE [LARGE SCALE GENOMIC DNA]</scope>
    <source>
        <strain evidence="10 11">CGMCC 1.05381</strain>
    </source>
</reference>
<evidence type="ECO:0000256" key="8">
    <source>
        <dbReference type="SAM" id="MobiDB-lite"/>
    </source>
</evidence>
<dbReference type="PANTHER" id="PTHR43166:SF30">
    <property type="entry name" value="METHIONINE IMPORT ATP-BINDING PROTEIN METN"/>
    <property type="match status" value="1"/>
</dbReference>
<evidence type="ECO:0000256" key="5">
    <source>
        <dbReference type="ARBA" id="ARBA00022967"/>
    </source>
</evidence>
<evidence type="ECO:0000256" key="6">
    <source>
        <dbReference type="ARBA" id="ARBA00022970"/>
    </source>
</evidence>
<dbReference type="EMBL" id="OCST01000004">
    <property type="protein sequence ID" value="SOE70150.1"/>
    <property type="molecule type" value="Genomic_DNA"/>
</dbReference>
<keyword evidence="3" id="KW-0547">Nucleotide-binding</keyword>
<evidence type="ECO:0000256" key="4">
    <source>
        <dbReference type="ARBA" id="ARBA00022840"/>
    </source>
</evidence>
<feature type="domain" description="ABC transporter" evidence="9">
    <location>
        <begin position="2"/>
        <end position="241"/>
    </location>
</feature>
<gene>
    <name evidence="10" type="ORF">SAMN06296378_2153</name>
</gene>
<dbReference type="OrthoDB" id="4283894at2"/>
<evidence type="ECO:0000313" key="11">
    <source>
        <dbReference type="Proteomes" id="UP000219440"/>
    </source>
</evidence>
<dbReference type="Pfam" id="PF00005">
    <property type="entry name" value="ABC_tran"/>
    <property type="match status" value="1"/>
</dbReference>
<dbReference type="SUPFAM" id="SSF52540">
    <property type="entry name" value="P-loop containing nucleoside triphosphate hydrolases"/>
    <property type="match status" value="1"/>
</dbReference>